<organism evidence="1 2">
    <name type="scientific">Melastoma candidum</name>
    <dbReference type="NCBI Taxonomy" id="119954"/>
    <lineage>
        <taxon>Eukaryota</taxon>
        <taxon>Viridiplantae</taxon>
        <taxon>Streptophyta</taxon>
        <taxon>Embryophyta</taxon>
        <taxon>Tracheophyta</taxon>
        <taxon>Spermatophyta</taxon>
        <taxon>Magnoliopsida</taxon>
        <taxon>eudicotyledons</taxon>
        <taxon>Gunneridae</taxon>
        <taxon>Pentapetalae</taxon>
        <taxon>rosids</taxon>
        <taxon>malvids</taxon>
        <taxon>Myrtales</taxon>
        <taxon>Melastomataceae</taxon>
        <taxon>Melastomatoideae</taxon>
        <taxon>Melastomateae</taxon>
        <taxon>Melastoma</taxon>
    </lineage>
</organism>
<sequence>MEYLHGILDDDSCDDKHAHAVASPSSQPSLASTSAYGPTQYPQSVSRQLLGLSDLLLPLLVRQVVSNKNHCSQKDQMSLRVRLSFVVLSPVGRPSRPVRIFALPCLLLCDLCPLSLCDAFPIWQLQVACLQQDSYALWRHQAGVGVKVCLAMSCISIRNLP</sequence>
<dbReference type="Proteomes" id="UP001057402">
    <property type="component" value="Chromosome 11"/>
</dbReference>
<name>A0ACB9LK72_9MYRT</name>
<evidence type="ECO:0000313" key="1">
    <source>
        <dbReference type="EMBL" id="KAI4311776.1"/>
    </source>
</evidence>
<accession>A0ACB9LK72</accession>
<comment type="caution">
    <text evidence="1">The sequence shown here is derived from an EMBL/GenBank/DDBJ whole genome shotgun (WGS) entry which is preliminary data.</text>
</comment>
<reference evidence="2" key="1">
    <citation type="journal article" date="2023" name="Front. Plant Sci.">
        <title>Chromosomal-level genome assembly of Melastoma candidum provides insights into trichome evolution.</title>
        <authorList>
            <person name="Zhong Y."/>
            <person name="Wu W."/>
            <person name="Sun C."/>
            <person name="Zou P."/>
            <person name="Liu Y."/>
            <person name="Dai S."/>
            <person name="Zhou R."/>
        </authorList>
    </citation>
    <scope>NUCLEOTIDE SEQUENCE [LARGE SCALE GENOMIC DNA]</scope>
</reference>
<proteinExistence type="predicted"/>
<gene>
    <name evidence="1" type="ORF">MLD38_036644</name>
</gene>
<keyword evidence="2" id="KW-1185">Reference proteome</keyword>
<evidence type="ECO:0000313" key="2">
    <source>
        <dbReference type="Proteomes" id="UP001057402"/>
    </source>
</evidence>
<dbReference type="EMBL" id="CM042890">
    <property type="protein sequence ID" value="KAI4311776.1"/>
    <property type="molecule type" value="Genomic_DNA"/>
</dbReference>
<protein>
    <submittedName>
        <fullName evidence="1">Uncharacterized protein</fullName>
    </submittedName>
</protein>